<evidence type="ECO:0000313" key="2">
    <source>
        <dbReference type="EMBL" id="SEL39667.1"/>
    </source>
</evidence>
<gene>
    <name evidence="2" type="ORF">SAMN04515666_103620</name>
</gene>
<dbReference type="Proteomes" id="UP000199664">
    <property type="component" value="Unassembled WGS sequence"/>
</dbReference>
<proteinExistence type="predicted"/>
<keyword evidence="3" id="KW-1185">Reference proteome</keyword>
<protein>
    <submittedName>
        <fullName evidence="2">Uncharacterized protein</fullName>
    </submittedName>
</protein>
<dbReference type="STRING" id="1036779.SAMN04515666_103620"/>
<dbReference type="RefSeq" id="WP_143079696.1">
    <property type="nucleotide sequence ID" value="NZ_FOAN01000003.1"/>
</dbReference>
<sequence length="337" mass="37422">MASAHGKRRGALPGYFGRPLRRLKEIECLAHWRHQAGGYTDPVRALAVAAHALAALEGMRLRDGTRHPGLQFATAGEFLDRCSLDLTERDISEIVAGVGDARSAEHPFIMTDVEAGRLLDLGRDERTNLDIRTIEAVDEAPEDRAARMADWKRTNDRLRRQRATDKRRADAGLPALDRSAAKAPAPRHWEELGMSKATYHRRKAKGLLPSETPVSRTYTRPKDETDVSQTYAVQSETPVSRSFRRNIEVVRHDSLTDTASTSPGAAVQRPDPRAETTVLMLLGRGDRAIGSRVAESIDPDHVRRWADAVRNGTLAGDLRIELEFHAIQARKLLEVAS</sequence>
<evidence type="ECO:0000256" key="1">
    <source>
        <dbReference type="SAM" id="MobiDB-lite"/>
    </source>
</evidence>
<organism evidence="2 3">
    <name type="scientific">Bosea lupini</name>
    <dbReference type="NCBI Taxonomy" id="1036779"/>
    <lineage>
        <taxon>Bacteria</taxon>
        <taxon>Pseudomonadati</taxon>
        <taxon>Pseudomonadota</taxon>
        <taxon>Alphaproteobacteria</taxon>
        <taxon>Hyphomicrobiales</taxon>
        <taxon>Boseaceae</taxon>
        <taxon>Bosea</taxon>
    </lineage>
</organism>
<feature type="region of interest" description="Disordered" evidence="1">
    <location>
        <begin position="211"/>
        <end position="238"/>
    </location>
</feature>
<dbReference type="EMBL" id="FOAN01000003">
    <property type="protein sequence ID" value="SEL39667.1"/>
    <property type="molecule type" value="Genomic_DNA"/>
</dbReference>
<feature type="compositionally biased region" description="Polar residues" evidence="1">
    <location>
        <begin position="227"/>
        <end position="238"/>
    </location>
</feature>
<accession>A0A1H7PX82</accession>
<evidence type="ECO:0000313" key="3">
    <source>
        <dbReference type="Proteomes" id="UP000199664"/>
    </source>
</evidence>
<dbReference type="AlphaFoldDB" id="A0A1H7PX82"/>
<name>A0A1H7PX82_9HYPH</name>
<reference evidence="3" key="1">
    <citation type="submission" date="2016-10" db="EMBL/GenBank/DDBJ databases">
        <authorList>
            <person name="Varghese N."/>
            <person name="Submissions S."/>
        </authorList>
    </citation>
    <scope>NUCLEOTIDE SEQUENCE [LARGE SCALE GENOMIC DNA]</scope>
    <source>
        <strain evidence="3">LMG 26383,CCUG 61248,R- 45681</strain>
    </source>
</reference>